<evidence type="ECO:0000256" key="1">
    <source>
        <dbReference type="SAM" id="MobiDB-lite"/>
    </source>
</evidence>
<organism evidence="2 3">
    <name type="scientific">Tabrizicola soli</name>
    <dbReference type="NCBI Taxonomy" id="2185115"/>
    <lineage>
        <taxon>Bacteria</taxon>
        <taxon>Pseudomonadati</taxon>
        <taxon>Pseudomonadota</taxon>
        <taxon>Alphaproteobacteria</taxon>
        <taxon>Rhodobacterales</taxon>
        <taxon>Paracoccaceae</taxon>
        <taxon>Tabrizicola</taxon>
    </lineage>
</organism>
<feature type="compositionally biased region" description="Basic and acidic residues" evidence="1">
    <location>
        <begin position="181"/>
        <end position="190"/>
    </location>
</feature>
<gene>
    <name evidence="2" type="ORF">ACFOD6_09875</name>
</gene>
<protein>
    <submittedName>
        <fullName evidence="2">Uncharacterized protein</fullName>
    </submittedName>
</protein>
<keyword evidence="3" id="KW-1185">Reference proteome</keyword>
<evidence type="ECO:0000313" key="3">
    <source>
        <dbReference type="Proteomes" id="UP001595445"/>
    </source>
</evidence>
<dbReference type="RefSeq" id="WP_197646323.1">
    <property type="nucleotide sequence ID" value="NZ_JAEACP010000018.1"/>
</dbReference>
<sequence length="274" mass="30371">METESVSPDEWARAEAKRARNALTWAWRKDPRLPGRTIDLGPDEAAFATSAADMGVDVDGLYPAVADWLRWRWRRHQKDRPDAARWARGVQEELPRQQAAADAAVAWVDLGITDRRTKAARAAKAALRAGGVDGARAAVEALRAASGVPVDVNMRKGLDSPAEPLTPLPVRPWTARPGSEGWKRRDADRKKAPKVQPGPPKPIGRPRRVPDTPDELAALGEVLRAVGPQVQAMHEAIPRQEDRLRFLRDLAEYANAPDDAGALRRWLGWVNRFR</sequence>
<proteinExistence type="predicted"/>
<comment type="caution">
    <text evidence="2">The sequence shown here is derived from an EMBL/GenBank/DDBJ whole genome shotgun (WGS) entry which is preliminary data.</text>
</comment>
<accession>A0ABV7DV38</accession>
<feature type="region of interest" description="Disordered" evidence="1">
    <location>
        <begin position="159"/>
        <end position="212"/>
    </location>
</feature>
<reference evidence="3" key="1">
    <citation type="journal article" date="2019" name="Int. J. Syst. Evol. Microbiol.">
        <title>The Global Catalogue of Microorganisms (GCM) 10K type strain sequencing project: providing services to taxonomists for standard genome sequencing and annotation.</title>
        <authorList>
            <consortium name="The Broad Institute Genomics Platform"/>
            <consortium name="The Broad Institute Genome Sequencing Center for Infectious Disease"/>
            <person name="Wu L."/>
            <person name="Ma J."/>
        </authorList>
    </citation>
    <scope>NUCLEOTIDE SEQUENCE [LARGE SCALE GENOMIC DNA]</scope>
    <source>
        <strain evidence="3">KCTC 62102</strain>
    </source>
</reference>
<name>A0ABV7DV38_9RHOB</name>
<evidence type="ECO:0000313" key="2">
    <source>
        <dbReference type="EMBL" id="MFC3086352.1"/>
    </source>
</evidence>
<dbReference type="EMBL" id="JBHRSM010000017">
    <property type="protein sequence ID" value="MFC3086352.1"/>
    <property type="molecule type" value="Genomic_DNA"/>
</dbReference>
<dbReference type="Proteomes" id="UP001595445">
    <property type="component" value="Unassembled WGS sequence"/>
</dbReference>